<organism evidence="1 2">
    <name type="scientific">Pelobates cultripes</name>
    <name type="common">Western spadefoot toad</name>
    <dbReference type="NCBI Taxonomy" id="61616"/>
    <lineage>
        <taxon>Eukaryota</taxon>
        <taxon>Metazoa</taxon>
        <taxon>Chordata</taxon>
        <taxon>Craniata</taxon>
        <taxon>Vertebrata</taxon>
        <taxon>Euteleostomi</taxon>
        <taxon>Amphibia</taxon>
        <taxon>Batrachia</taxon>
        <taxon>Anura</taxon>
        <taxon>Pelobatoidea</taxon>
        <taxon>Pelobatidae</taxon>
        <taxon>Pelobates</taxon>
    </lineage>
</organism>
<dbReference type="AlphaFoldDB" id="A0AAD1WB60"/>
<dbReference type="Proteomes" id="UP001295444">
    <property type="component" value="Chromosome 05"/>
</dbReference>
<gene>
    <name evidence="1" type="ORF">PECUL_23A012583</name>
</gene>
<reference evidence="1" key="1">
    <citation type="submission" date="2022-03" db="EMBL/GenBank/DDBJ databases">
        <authorList>
            <person name="Alioto T."/>
            <person name="Alioto T."/>
            <person name="Gomez Garrido J."/>
        </authorList>
    </citation>
    <scope>NUCLEOTIDE SEQUENCE</scope>
</reference>
<name>A0AAD1WB60_PELCU</name>
<feature type="non-terminal residue" evidence="1">
    <location>
        <position position="1"/>
    </location>
</feature>
<accession>A0AAD1WB60</accession>
<protein>
    <submittedName>
        <fullName evidence="1">Uncharacterized protein</fullName>
    </submittedName>
</protein>
<evidence type="ECO:0000313" key="1">
    <source>
        <dbReference type="EMBL" id="CAH2295954.1"/>
    </source>
</evidence>
<keyword evidence="2" id="KW-1185">Reference proteome</keyword>
<proteinExistence type="predicted"/>
<dbReference type="EMBL" id="OW240916">
    <property type="protein sequence ID" value="CAH2295954.1"/>
    <property type="molecule type" value="Genomic_DNA"/>
</dbReference>
<evidence type="ECO:0000313" key="2">
    <source>
        <dbReference type="Proteomes" id="UP001295444"/>
    </source>
</evidence>
<sequence length="146" mass="16085">NDRVRLWPIHFPKHWLLWKGHSASTNKGKTPAKLARHGPLAAAYGSLPPVTPDAAGFKVVNEFYTCNSDADSHMVRVPSGSTSDYVKEPVVDDTCTGHMTTSTLPSEGPVEILDTDVGHLLSDSRVIQHYRSFKWAPPDHIIELST</sequence>